<feature type="transmembrane region" description="Helical" evidence="7">
    <location>
        <begin position="25"/>
        <end position="44"/>
    </location>
</feature>
<evidence type="ECO:0000313" key="10">
    <source>
        <dbReference type="Proteomes" id="UP000030341"/>
    </source>
</evidence>
<evidence type="ECO:0000259" key="8">
    <source>
        <dbReference type="Pfam" id="PF02706"/>
    </source>
</evidence>
<dbReference type="GO" id="GO:0005886">
    <property type="term" value="C:plasma membrane"/>
    <property type="evidence" value="ECO:0007669"/>
    <property type="project" value="UniProtKB-SubCell"/>
</dbReference>
<evidence type="ECO:0000256" key="7">
    <source>
        <dbReference type="SAM" id="Phobius"/>
    </source>
</evidence>
<dbReference type="OrthoDB" id="2360475at2"/>
<dbReference type="InterPro" id="IPR003856">
    <property type="entry name" value="LPS_length_determ_N"/>
</dbReference>
<dbReference type="HOGENOM" id="CLU_526634_0_0_6"/>
<keyword evidence="5 7" id="KW-0472">Membrane</keyword>
<proteinExistence type="predicted"/>
<feature type="domain" description="Polysaccharide chain length determinant N-terminal" evidence="8">
    <location>
        <begin position="12"/>
        <end position="100"/>
    </location>
</feature>
<keyword evidence="10" id="KW-1185">Reference proteome</keyword>
<sequence length="517" mass="59055">MNTESQNSENFLREILFIVFANKRLIIDTIALIFIAVLAVALLAPKKYTAQSTLLVKGKRVERNPEIVQQLQEKRQEITREDLNSEAEIIASVEVLKRTILALAKNDQVFDIPLSTNGNEAKDEAAEEKLIKTSSKLASALSVTVVRSSQVLELGIIWGSPSEGEAILKELVNQYLSYRNAVYKPEQTKDFYDQTVAAYQSLIDVKSSEIAMVITKIKAPESSKEIESNLAVKKDYQLQLGILEKSRLALTSELKYLRKQLDMVDQVAQFNANRLPGHEKKTYQFFSNIENQAIRDMANIVHLKLEEYTKISRNFVASSERAKSMKAELDKSYRTLVREVRALMEHQENELMAVRDSIRFLQSKVDEIDVRNGALAQYQMQLEKLEREKRLLEKTYENYYRLKEESLMFERIQSASLNTQIIVLTPAWASSSATFPNKRLLIPFGLVIAVLVALTVAFINEYFDDSIKRASDSERYLGLPTISALSNKEVTTKPSYTTRIIRFFINLPKKLKRTSNK</sequence>
<evidence type="ECO:0000256" key="3">
    <source>
        <dbReference type="ARBA" id="ARBA00022692"/>
    </source>
</evidence>
<dbReference type="PANTHER" id="PTHR32309:SF13">
    <property type="entry name" value="FERRIC ENTEROBACTIN TRANSPORT PROTEIN FEPE"/>
    <property type="match status" value="1"/>
</dbReference>
<dbReference type="GO" id="GO:0004713">
    <property type="term" value="F:protein tyrosine kinase activity"/>
    <property type="evidence" value="ECO:0007669"/>
    <property type="project" value="TreeGrafter"/>
</dbReference>
<feature type="transmembrane region" description="Helical" evidence="7">
    <location>
        <begin position="440"/>
        <end position="459"/>
    </location>
</feature>
<accession>A0A0A7EJ04</accession>
<keyword evidence="6" id="KW-0175">Coiled coil</keyword>
<keyword evidence="3 7" id="KW-0812">Transmembrane</keyword>
<evidence type="ECO:0000256" key="5">
    <source>
        <dbReference type="ARBA" id="ARBA00023136"/>
    </source>
</evidence>
<evidence type="ECO:0000256" key="2">
    <source>
        <dbReference type="ARBA" id="ARBA00022475"/>
    </source>
</evidence>
<feature type="coiled-coil region" evidence="6">
    <location>
        <begin position="344"/>
        <end position="405"/>
    </location>
</feature>
<evidence type="ECO:0000256" key="4">
    <source>
        <dbReference type="ARBA" id="ARBA00022989"/>
    </source>
</evidence>
<protein>
    <recommendedName>
        <fullName evidence="8">Polysaccharide chain length determinant N-terminal domain-containing protein</fullName>
    </recommendedName>
</protein>
<dbReference type="EMBL" id="CP009889">
    <property type="protein sequence ID" value="AIY66635.1"/>
    <property type="molecule type" value="Genomic_DNA"/>
</dbReference>
<gene>
    <name evidence="9" type="ORF">OM33_15970</name>
</gene>
<keyword evidence="4 7" id="KW-1133">Transmembrane helix</keyword>
<evidence type="ECO:0000313" key="9">
    <source>
        <dbReference type="EMBL" id="AIY66635.1"/>
    </source>
</evidence>
<dbReference type="KEGG" id="pseo:OM33_15970"/>
<dbReference type="AlphaFoldDB" id="A0A0A7EJ04"/>
<organism evidence="9 10">
    <name type="scientific">Pseudoalteromonas piratica</name>
    <dbReference type="NCBI Taxonomy" id="1348114"/>
    <lineage>
        <taxon>Bacteria</taxon>
        <taxon>Pseudomonadati</taxon>
        <taxon>Pseudomonadota</taxon>
        <taxon>Gammaproteobacteria</taxon>
        <taxon>Alteromonadales</taxon>
        <taxon>Pseudoalteromonadaceae</taxon>
        <taxon>Pseudoalteromonas</taxon>
    </lineage>
</organism>
<dbReference type="InterPro" id="IPR050445">
    <property type="entry name" value="Bact_polysacc_biosynth/exp"/>
</dbReference>
<name>A0A0A7EJ04_9GAMM</name>
<dbReference type="RefSeq" id="WP_040135016.1">
    <property type="nucleotide sequence ID" value="NZ_CP009889.1"/>
</dbReference>
<evidence type="ECO:0000256" key="1">
    <source>
        <dbReference type="ARBA" id="ARBA00004651"/>
    </source>
</evidence>
<dbReference type="eggNOG" id="COG3206">
    <property type="taxonomic scope" value="Bacteria"/>
</dbReference>
<keyword evidence="2" id="KW-1003">Cell membrane</keyword>
<dbReference type="Pfam" id="PF02706">
    <property type="entry name" value="Wzz"/>
    <property type="match status" value="1"/>
</dbReference>
<dbReference type="PANTHER" id="PTHR32309">
    <property type="entry name" value="TYROSINE-PROTEIN KINASE"/>
    <property type="match status" value="1"/>
</dbReference>
<dbReference type="Proteomes" id="UP000030341">
    <property type="component" value="Chromosome 2"/>
</dbReference>
<comment type="subcellular location">
    <subcellularLocation>
        <location evidence="1">Cell membrane</location>
        <topology evidence="1">Multi-pass membrane protein</topology>
    </subcellularLocation>
</comment>
<evidence type="ECO:0000256" key="6">
    <source>
        <dbReference type="SAM" id="Coils"/>
    </source>
</evidence>
<reference evidence="9 10" key="1">
    <citation type="submission" date="2014-11" db="EMBL/GenBank/DDBJ databases">
        <title>Complete Genome Sequence of Pseudoalteromonas sp. Strain OCN003 Isolated from Kaneohe Bay, Oahu, Hawaii.</title>
        <authorList>
            <person name="Beurmann S."/>
            <person name="Videau P."/>
            <person name="Ushijima B."/>
            <person name="Smith A.M."/>
            <person name="Aeby G.S."/>
            <person name="Callahan S.M."/>
            <person name="Belcaid M."/>
        </authorList>
    </citation>
    <scope>NUCLEOTIDE SEQUENCE [LARGE SCALE GENOMIC DNA]</scope>
    <source>
        <strain evidence="9 10">OCN003</strain>
    </source>
</reference>
<dbReference type="STRING" id="1348114.OM33_15970"/>